<keyword evidence="5 6" id="KW-0472">Membrane</keyword>
<dbReference type="AlphaFoldDB" id="A0A6B2LL35"/>
<feature type="transmembrane region" description="Helical" evidence="7">
    <location>
        <begin position="114"/>
        <end position="134"/>
    </location>
</feature>
<evidence type="ECO:0000256" key="2">
    <source>
        <dbReference type="ARBA" id="ARBA00006070"/>
    </source>
</evidence>
<reference evidence="8" key="1">
    <citation type="journal article" date="2020" name="J. Eukaryot. Microbiol.">
        <title>De novo Sequencing, Assembly and Annotation of the Transcriptome for the Free-Living Testate Amoeba Arcella intermedia.</title>
        <authorList>
            <person name="Ribeiro G.M."/>
            <person name="Porfirio-Sousa A.L."/>
            <person name="Maurer-Alcala X.X."/>
            <person name="Katz L.A."/>
            <person name="Lahr D.J.G."/>
        </authorList>
    </citation>
    <scope>NUCLEOTIDE SEQUENCE</scope>
</reference>
<comment type="similarity">
    <text evidence="2 6">Belongs to the RER1 family.</text>
</comment>
<dbReference type="GO" id="GO:0006621">
    <property type="term" value="P:protein retention in ER lumen"/>
    <property type="evidence" value="ECO:0007669"/>
    <property type="project" value="TreeGrafter"/>
</dbReference>
<dbReference type="EMBL" id="GIBP01008561">
    <property type="protein sequence ID" value="NDV37530.1"/>
    <property type="molecule type" value="Transcribed_RNA"/>
</dbReference>
<dbReference type="GO" id="GO:0006890">
    <property type="term" value="P:retrograde vesicle-mediated transport, Golgi to endoplasmic reticulum"/>
    <property type="evidence" value="ECO:0007669"/>
    <property type="project" value="TreeGrafter"/>
</dbReference>
<dbReference type="PIRSF" id="PIRSF016013">
    <property type="entry name" value="AtER_Rer1p"/>
    <property type="match status" value="1"/>
</dbReference>
<evidence type="ECO:0000256" key="5">
    <source>
        <dbReference type="ARBA" id="ARBA00023136"/>
    </source>
</evidence>
<comment type="subcellular location">
    <subcellularLocation>
        <location evidence="1">Membrane</location>
        <topology evidence="1">Multi-pass membrane protein</topology>
    </subcellularLocation>
</comment>
<keyword evidence="3 7" id="KW-0812">Transmembrane</keyword>
<feature type="transmembrane region" description="Helical" evidence="7">
    <location>
        <begin position="34"/>
        <end position="53"/>
    </location>
</feature>
<feature type="transmembrane region" description="Helical" evidence="7">
    <location>
        <begin position="140"/>
        <end position="157"/>
    </location>
</feature>
<accession>A0A6B2LL35</accession>
<evidence type="ECO:0000256" key="6">
    <source>
        <dbReference type="PIRNR" id="PIRNR016013"/>
    </source>
</evidence>
<dbReference type="InterPro" id="IPR004932">
    <property type="entry name" value="Rer1"/>
</dbReference>
<evidence type="ECO:0000256" key="1">
    <source>
        <dbReference type="ARBA" id="ARBA00004141"/>
    </source>
</evidence>
<comment type="function">
    <text evidence="6">Involved in the retrieval of endoplasmic reticulum membrane proteins from the early Golgi compartment.</text>
</comment>
<proteinExistence type="inferred from homology"/>
<name>A0A6B2LL35_9EUKA</name>
<dbReference type="GO" id="GO:0000139">
    <property type="term" value="C:Golgi membrane"/>
    <property type="evidence" value="ECO:0007669"/>
    <property type="project" value="TreeGrafter"/>
</dbReference>
<sequence>MEEVEEPSSGLLASLNRLVHVIWKRYRSILDHTVPFVGGRWALAACLCVSYVLRVYLTGGFHIISYALGIHLLNLLIDFLSPLQDPDFNEEDEGELPISTSDEYKPFIRKLPEFHFWYSTVSAIVSALICTFLEILDIPVFWPILLLYFFLLVFVSLKNRIAHMIKHRYIPLSIGKPKFGKPNK</sequence>
<evidence type="ECO:0000256" key="3">
    <source>
        <dbReference type="ARBA" id="ARBA00022692"/>
    </source>
</evidence>
<dbReference type="PANTHER" id="PTHR10743">
    <property type="entry name" value="PROTEIN RER1"/>
    <property type="match status" value="1"/>
</dbReference>
<evidence type="ECO:0000256" key="4">
    <source>
        <dbReference type="ARBA" id="ARBA00022989"/>
    </source>
</evidence>
<dbReference type="PANTHER" id="PTHR10743:SF0">
    <property type="entry name" value="PROTEIN RER1"/>
    <property type="match status" value="1"/>
</dbReference>
<dbReference type="GO" id="GO:0005783">
    <property type="term" value="C:endoplasmic reticulum"/>
    <property type="evidence" value="ECO:0007669"/>
    <property type="project" value="GOC"/>
</dbReference>
<evidence type="ECO:0000256" key="7">
    <source>
        <dbReference type="SAM" id="Phobius"/>
    </source>
</evidence>
<keyword evidence="4 7" id="KW-1133">Transmembrane helix</keyword>
<dbReference type="Pfam" id="PF03248">
    <property type="entry name" value="Rer1"/>
    <property type="match status" value="1"/>
</dbReference>
<organism evidence="8">
    <name type="scientific">Arcella intermedia</name>
    <dbReference type="NCBI Taxonomy" id="1963864"/>
    <lineage>
        <taxon>Eukaryota</taxon>
        <taxon>Amoebozoa</taxon>
        <taxon>Tubulinea</taxon>
        <taxon>Elardia</taxon>
        <taxon>Arcellinida</taxon>
        <taxon>Sphaerothecina</taxon>
        <taxon>Arcellidae</taxon>
        <taxon>Arcella</taxon>
    </lineage>
</organism>
<protein>
    <recommendedName>
        <fullName evidence="6">Protein RER1</fullName>
    </recommendedName>
</protein>
<evidence type="ECO:0000313" key="8">
    <source>
        <dbReference type="EMBL" id="NDV37530.1"/>
    </source>
</evidence>